<dbReference type="AlphaFoldDB" id="A0AAW1VWX4"/>
<name>A0AAW1VWX4_RUBAR</name>
<protein>
    <submittedName>
        <fullName evidence="1">Uncharacterized protein</fullName>
    </submittedName>
</protein>
<organism evidence="1 2">
    <name type="scientific">Rubus argutus</name>
    <name type="common">Southern blackberry</name>
    <dbReference type="NCBI Taxonomy" id="59490"/>
    <lineage>
        <taxon>Eukaryota</taxon>
        <taxon>Viridiplantae</taxon>
        <taxon>Streptophyta</taxon>
        <taxon>Embryophyta</taxon>
        <taxon>Tracheophyta</taxon>
        <taxon>Spermatophyta</taxon>
        <taxon>Magnoliopsida</taxon>
        <taxon>eudicotyledons</taxon>
        <taxon>Gunneridae</taxon>
        <taxon>Pentapetalae</taxon>
        <taxon>rosids</taxon>
        <taxon>fabids</taxon>
        <taxon>Rosales</taxon>
        <taxon>Rosaceae</taxon>
        <taxon>Rosoideae</taxon>
        <taxon>Rosoideae incertae sedis</taxon>
        <taxon>Rubus</taxon>
    </lineage>
</organism>
<gene>
    <name evidence="1" type="ORF">M0R45_035415</name>
</gene>
<reference evidence="1 2" key="1">
    <citation type="journal article" date="2023" name="G3 (Bethesda)">
        <title>A chromosome-length genome assembly and annotation of blackberry (Rubus argutus, cv. 'Hillquist').</title>
        <authorList>
            <person name="Bruna T."/>
            <person name="Aryal R."/>
            <person name="Dudchenko O."/>
            <person name="Sargent D.J."/>
            <person name="Mead D."/>
            <person name="Buti M."/>
            <person name="Cavallini A."/>
            <person name="Hytonen T."/>
            <person name="Andres J."/>
            <person name="Pham M."/>
            <person name="Weisz D."/>
            <person name="Mascagni F."/>
            <person name="Usai G."/>
            <person name="Natali L."/>
            <person name="Bassil N."/>
            <person name="Fernandez G.E."/>
            <person name="Lomsadze A."/>
            <person name="Armour M."/>
            <person name="Olukolu B."/>
            <person name="Poorten T."/>
            <person name="Britton C."/>
            <person name="Davik J."/>
            <person name="Ashrafi H."/>
            <person name="Aiden E.L."/>
            <person name="Borodovsky M."/>
            <person name="Worthington M."/>
        </authorList>
    </citation>
    <scope>NUCLEOTIDE SEQUENCE [LARGE SCALE GENOMIC DNA]</scope>
    <source>
        <strain evidence="1">PI 553951</strain>
    </source>
</reference>
<sequence length="100" mass="11232">MTFSLVPLYLDHQQLRPPPSLDREVVTTAPTKGVLQTLKGIVNHSLIPLFHPNHERGVQAPECDKFAYITYLSYLAYAPLYLAGQILSFNAFASQVRGFQ</sequence>
<evidence type="ECO:0000313" key="1">
    <source>
        <dbReference type="EMBL" id="KAK9911511.1"/>
    </source>
</evidence>
<proteinExistence type="predicted"/>
<accession>A0AAW1VWX4</accession>
<evidence type="ECO:0000313" key="2">
    <source>
        <dbReference type="Proteomes" id="UP001457282"/>
    </source>
</evidence>
<dbReference type="EMBL" id="JBEDUW010000007">
    <property type="protein sequence ID" value="KAK9911511.1"/>
    <property type="molecule type" value="Genomic_DNA"/>
</dbReference>
<dbReference type="Proteomes" id="UP001457282">
    <property type="component" value="Unassembled WGS sequence"/>
</dbReference>
<comment type="caution">
    <text evidence="1">The sequence shown here is derived from an EMBL/GenBank/DDBJ whole genome shotgun (WGS) entry which is preliminary data.</text>
</comment>
<keyword evidence="2" id="KW-1185">Reference proteome</keyword>